<keyword evidence="1" id="KW-1133">Transmembrane helix</keyword>
<keyword evidence="1" id="KW-0472">Membrane</keyword>
<dbReference type="EMBL" id="FNPC01000004">
    <property type="protein sequence ID" value="SDY30276.1"/>
    <property type="molecule type" value="Genomic_DNA"/>
</dbReference>
<keyword evidence="1" id="KW-0812">Transmembrane</keyword>
<reference evidence="3" key="1">
    <citation type="submission" date="2016-10" db="EMBL/GenBank/DDBJ databases">
        <authorList>
            <person name="Varghese N."/>
            <person name="Submissions S."/>
        </authorList>
    </citation>
    <scope>NUCLEOTIDE SEQUENCE [LARGE SCALE GENOMIC DNA]</scope>
    <source>
        <strain evidence="3">DC30,IBRC 10041,KCTC 4046</strain>
    </source>
</reference>
<feature type="transmembrane region" description="Helical" evidence="1">
    <location>
        <begin position="61"/>
        <end position="82"/>
    </location>
</feature>
<feature type="transmembrane region" description="Helical" evidence="1">
    <location>
        <begin position="243"/>
        <end position="262"/>
    </location>
</feature>
<dbReference type="RefSeq" id="WP_092732139.1">
    <property type="nucleotide sequence ID" value="NZ_FNPC01000004.1"/>
</dbReference>
<feature type="transmembrane region" description="Helical" evidence="1">
    <location>
        <begin position="103"/>
        <end position="124"/>
    </location>
</feature>
<dbReference type="Pfam" id="PF10060">
    <property type="entry name" value="DUF2298"/>
    <property type="match status" value="1"/>
</dbReference>
<feature type="transmembrane region" description="Helical" evidence="1">
    <location>
        <begin position="366"/>
        <end position="386"/>
    </location>
</feature>
<dbReference type="AlphaFoldDB" id="A0A1H3IR60"/>
<feature type="transmembrane region" description="Helical" evidence="1">
    <location>
        <begin position="6"/>
        <end position="28"/>
    </location>
</feature>
<evidence type="ECO:0000313" key="2">
    <source>
        <dbReference type="EMBL" id="SDY30276.1"/>
    </source>
</evidence>
<feature type="transmembrane region" description="Helical" evidence="1">
    <location>
        <begin position="341"/>
        <end position="360"/>
    </location>
</feature>
<feature type="transmembrane region" description="Helical" evidence="1">
    <location>
        <begin position="422"/>
        <end position="443"/>
    </location>
</feature>
<keyword evidence="3" id="KW-1185">Reference proteome</keyword>
<dbReference type="PANTHER" id="PTHR10790">
    <property type="entry name" value="TPR-DOMAIN CONTAINING PROTEIN"/>
    <property type="match status" value="1"/>
</dbReference>
<dbReference type="PANTHER" id="PTHR10790:SF51">
    <property type="entry name" value="TETRATRICOPEPTIDE REPEAT PROTEIN"/>
    <property type="match status" value="1"/>
</dbReference>
<feature type="transmembrane region" description="Helical" evidence="1">
    <location>
        <begin position="35"/>
        <end position="55"/>
    </location>
</feature>
<accession>A0A1H3IR60</accession>
<name>A0A1H3IR60_9EURY</name>
<proteinExistence type="predicted"/>
<dbReference type="NCBIfam" id="TIGR03662">
    <property type="entry name" value="Chlor_Arch_YYY"/>
    <property type="match status" value="1"/>
</dbReference>
<evidence type="ECO:0000313" key="3">
    <source>
        <dbReference type="Proteomes" id="UP000199079"/>
    </source>
</evidence>
<dbReference type="Proteomes" id="UP000199079">
    <property type="component" value="Unassembled WGS sequence"/>
</dbReference>
<dbReference type="InterPro" id="IPR018746">
    <property type="entry name" value="DUF2298"/>
</dbReference>
<feature type="transmembrane region" description="Helical" evidence="1">
    <location>
        <begin position="185"/>
        <end position="204"/>
    </location>
</feature>
<sequence length="839" mass="87563">MEVLLVGRWLLAIAVLSALAVPIAARLFRWTPGRGVGLAPILSVAVLTTTGYWIGRLSFGIEALAVGVVALGVGALWASVDLDAARRGSLSVADDAVPADRRAIRNALLVFLGAFTLVLLIRAADPAITPVGGEKFLDYSLLRSLLRAESLPPLDPWFAGETVNYYYGGHLAAALVTILSGVPPAYAYNLALATVYACLIAAVFELARGIAADRIADRIADRPGEPADSENDSRHDHVGAPSLATGAGVAAAAAVGLASNLATVQSLLARLGPGSGAESEPFHYWDASRVIEGTINEFPFFAFLNGDLHAHMMGAPFLVLGTAIAYAYWRTPESELRRRRLLVFGAIPVLGGTVAVVHTWDLATLFGVVWLAATFAPARPLTLLSAGSVRSFGDDSDAGGDSGADGGSDRPLLREEIERTGGALVVTALAAGLGGVLAAPFLLGASSGQEPALVPPGQRSGLGGLLTVHGAFLAAFLAFLTGRLVGIKPRPAGTNARLDGIKPRLAGIGPLLVGLAAVVGSGLLVGVPAIAVVAPPLVLGWVALRTDQDAGFETALVIGGAGLVGLVEIVHLAEQAGPGRLNTVFKTYFQVWTLWGIAAGVIISELWAHGVAGIGHVRTTSGREKGSGGPDGRETNTRTSAAMVLPDGRTVARVLVALLVVSTLPYAALALDGHFDRHDVGTLDATAFVAADHPEEAPAIAWLDDHATREDVLLEAPGTTRSPEGLARAAEPGMYTWRANPASSLTGVPTVAGWDHEVGYRGVEAYERRVAAVDRAYAGPTVERVRTLDAYEVTYVWVGPTERERYGEDVAFDHLEGVSVAYETDRVTIYRVDQDALPG</sequence>
<feature type="transmembrane region" description="Helical" evidence="1">
    <location>
        <begin position="308"/>
        <end position="329"/>
    </location>
</feature>
<feature type="transmembrane region" description="Helical" evidence="1">
    <location>
        <begin position="505"/>
        <end position="534"/>
    </location>
</feature>
<evidence type="ECO:0000256" key="1">
    <source>
        <dbReference type="SAM" id="Phobius"/>
    </source>
</evidence>
<feature type="transmembrane region" description="Helical" evidence="1">
    <location>
        <begin position="585"/>
        <end position="603"/>
    </location>
</feature>
<protein>
    <submittedName>
        <fullName evidence="2">Chlor_Arch_YYY domain-containing protein</fullName>
    </submittedName>
</protein>
<feature type="transmembrane region" description="Helical" evidence="1">
    <location>
        <begin position="463"/>
        <end position="485"/>
    </location>
</feature>
<gene>
    <name evidence="2" type="ORF">SAMN05216564_104232</name>
</gene>
<feature type="transmembrane region" description="Helical" evidence="1">
    <location>
        <begin position="554"/>
        <end position="573"/>
    </location>
</feature>
<organism evidence="2 3">
    <name type="scientific">Halopenitus persicus</name>
    <dbReference type="NCBI Taxonomy" id="1048396"/>
    <lineage>
        <taxon>Archaea</taxon>
        <taxon>Methanobacteriati</taxon>
        <taxon>Methanobacteriota</taxon>
        <taxon>Stenosarchaea group</taxon>
        <taxon>Halobacteria</taxon>
        <taxon>Halobacteriales</taxon>
        <taxon>Haloferacaceae</taxon>
        <taxon>Halopenitus</taxon>
    </lineage>
</organism>
<dbReference type="OrthoDB" id="313199at2157"/>